<proteinExistence type="predicted"/>
<dbReference type="InterPro" id="IPR036388">
    <property type="entry name" value="WH-like_DNA-bd_sf"/>
</dbReference>
<accession>A0A2N5XLR1</accession>
<gene>
    <name evidence="6" type="ORF">C0081_20075</name>
</gene>
<keyword evidence="2" id="KW-0238">DNA-binding</keyword>
<dbReference type="InterPro" id="IPR036390">
    <property type="entry name" value="WH_DNA-bd_sf"/>
</dbReference>
<evidence type="ECO:0000313" key="6">
    <source>
        <dbReference type="EMBL" id="PLW75368.1"/>
    </source>
</evidence>
<evidence type="ECO:0008006" key="8">
    <source>
        <dbReference type="Google" id="ProtNLM"/>
    </source>
</evidence>
<dbReference type="PROSITE" id="PS51063">
    <property type="entry name" value="HTH_CRP_2"/>
    <property type="match status" value="1"/>
</dbReference>
<evidence type="ECO:0000259" key="4">
    <source>
        <dbReference type="PROSITE" id="PS50042"/>
    </source>
</evidence>
<dbReference type="GO" id="GO:0003677">
    <property type="term" value="F:DNA binding"/>
    <property type="evidence" value="ECO:0007669"/>
    <property type="project" value="UniProtKB-KW"/>
</dbReference>
<evidence type="ECO:0000256" key="2">
    <source>
        <dbReference type="ARBA" id="ARBA00023125"/>
    </source>
</evidence>
<dbReference type="EMBL" id="PKUQ01000052">
    <property type="protein sequence ID" value="PLW75368.1"/>
    <property type="molecule type" value="Genomic_DNA"/>
</dbReference>
<dbReference type="PANTHER" id="PTHR24567">
    <property type="entry name" value="CRP FAMILY TRANSCRIPTIONAL REGULATORY PROTEIN"/>
    <property type="match status" value="1"/>
</dbReference>
<evidence type="ECO:0000313" key="7">
    <source>
        <dbReference type="Proteomes" id="UP000234881"/>
    </source>
</evidence>
<dbReference type="Gene3D" id="1.10.10.10">
    <property type="entry name" value="Winged helix-like DNA-binding domain superfamily/Winged helix DNA-binding domain"/>
    <property type="match status" value="1"/>
</dbReference>
<dbReference type="CDD" id="cd00038">
    <property type="entry name" value="CAP_ED"/>
    <property type="match status" value="1"/>
</dbReference>
<keyword evidence="3" id="KW-0804">Transcription</keyword>
<dbReference type="GO" id="GO:0005829">
    <property type="term" value="C:cytosol"/>
    <property type="evidence" value="ECO:0007669"/>
    <property type="project" value="TreeGrafter"/>
</dbReference>
<dbReference type="InterPro" id="IPR014710">
    <property type="entry name" value="RmlC-like_jellyroll"/>
</dbReference>
<dbReference type="InterPro" id="IPR012318">
    <property type="entry name" value="HTH_CRP"/>
</dbReference>
<name>A0A2N5XLR1_9HYPH</name>
<dbReference type="PROSITE" id="PS50042">
    <property type="entry name" value="CNMP_BINDING_3"/>
    <property type="match status" value="1"/>
</dbReference>
<comment type="caution">
    <text evidence="6">The sequence shown here is derived from an EMBL/GenBank/DDBJ whole genome shotgun (WGS) entry which is preliminary data.</text>
</comment>
<dbReference type="PRINTS" id="PR00034">
    <property type="entry name" value="HTHCRP"/>
</dbReference>
<dbReference type="SUPFAM" id="SSF46785">
    <property type="entry name" value="Winged helix' DNA-binding domain"/>
    <property type="match status" value="1"/>
</dbReference>
<dbReference type="InterPro" id="IPR050397">
    <property type="entry name" value="Env_Response_Regulators"/>
</dbReference>
<evidence type="ECO:0000256" key="3">
    <source>
        <dbReference type="ARBA" id="ARBA00023163"/>
    </source>
</evidence>
<reference evidence="6 7" key="1">
    <citation type="submission" date="2018-01" db="EMBL/GenBank/DDBJ databases">
        <title>The draft genome sequence of Cohaesibacter sp. H1304.</title>
        <authorList>
            <person name="Wang N.-N."/>
            <person name="Du Z.-J."/>
        </authorList>
    </citation>
    <scope>NUCLEOTIDE SEQUENCE [LARGE SCALE GENOMIC DNA]</scope>
    <source>
        <strain evidence="6 7">H1304</strain>
    </source>
</reference>
<dbReference type="Gene3D" id="2.60.120.10">
    <property type="entry name" value="Jelly Rolls"/>
    <property type="match status" value="1"/>
</dbReference>
<dbReference type="GO" id="GO:0003700">
    <property type="term" value="F:DNA-binding transcription factor activity"/>
    <property type="evidence" value="ECO:0007669"/>
    <property type="project" value="TreeGrafter"/>
</dbReference>
<dbReference type="SMART" id="SM00100">
    <property type="entry name" value="cNMP"/>
    <property type="match status" value="1"/>
</dbReference>
<sequence length="268" mass="30308">MAILNIETVQMEPRPTELMPSPTQMRERDRLIEQKYASLGQGAAVFKPRVSDRLTEKNDHTLLSLFAAKAFEQHFQPNSTILLHGYPADAIYLIVSGTIRCNTISEEGTRQIFRFAKKGELVGISDIDIWHFTAEAVDHVIVKAIPRAIVEQELSVNESLRHEIRAHICSQLECREKQLLSLVTSKAPERLFRFLCEYASSRTDTGYIALPMCRRDIADHLGTSVETVSRAFSELKAKGRIDLATAEKYKICDEPHNKKMIASIPQLS</sequence>
<feature type="domain" description="HTH crp-type" evidence="5">
    <location>
        <begin position="185"/>
        <end position="255"/>
    </location>
</feature>
<protein>
    <recommendedName>
        <fullName evidence="8">Crp/Fnr family transcriptional regulator</fullName>
    </recommendedName>
</protein>
<organism evidence="6 7">
    <name type="scientific">Cohaesibacter celericrescens</name>
    <dbReference type="NCBI Taxonomy" id="2067669"/>
    <lineage>
        <taxon>Bacteria</taxon>
        <taxon>Pseudomonadati</taxon>
        <taxon>Pseudomonadota</taxon>
        <taxon>Alphaproteobacteria</taxon>
        <taxon>Hyphomicrobiales</taxon>
        <taxon>Cohaesibacteraceae</taxon>
    </lineage>
</organism>
<dbReference type="AlphaFoldDB" id="A0A2N5XLR1"/>
<dbReference type="Pfam" id="PF13545">
    <property type="entry name" value="HTH_Crp_2"/>
    <property type="match status" value="1"/>
</dbReference>
<dbReference type="PANTHER" id="PTHR24567:SF75">
    <property type="entry name" value="FUMARATE AND NITRATE REDUCTION REGULATORY PROTEIN"/>
    <property type="match status" value="1"/>
</dbReference>
<dbReference type="RefSeq" id="WP_101535521.1">
    <property type="nucleotide sequence ID" value="NZ_JBFHIU010000029.1"/>
</dbReference>
<dbReference type="InterPro" id="IPR018490">
    <property type="entry name" value="cNMP-bd_dom_sf"/>
</dbReference>
<keyword evidence="7" id="KW-1185">Reference proteome</keyword>
<dbReference type="OrthoDB" id="667966at2"/>
<dbReference type="Pfam" id="PF00027">
    <property type="entry name" value="cNMP_binding"/>
    <property type="match status" value="1"/>
</dbReference>
<keyword evidence="1" id="KW-0805">Transcription regulation</keyword>
<dbReference type="InterPro" id="IPR000595">
    <property type="entry name" value="cNMP-bd_dom"/>
</dbReference>
<dbReference type="Proteomes" id="UP000234881">
    <property type="component" value="Unassembled WGS sequence"/>
</dbReference>
<evidence type="ECO:0000259" key="5">
    <source>
        <dbReference type="PROSITE" id="PS51063"/>
    </source>
</evidence>
<evidence type="ECO:0000256" key="1">
    <source>
        <dbReference type="ARBA" id="ARBA00023015"/>
    </source>
</evidence>
<dbReference type="SUPFAM" id="SSF51206">
    <property type="entry name" value="cAMP-binding domain-like"/>
    <property type="match status" value="1"/>
</dbReference>
<feature type="domain" description="Cyclic nucleotide-binding" evidence="4">
    <location>
        <begin position="54"/>
        <end position="123"/>
    </location>
</feature>
<dbReference type="SMART" id="SM00419">
    <property type="entry name" value="HTH_CRP"/>
    <property type="match status" value="1"/>
</dbReference>